<organism evidence="2 3">
    <name type="scientific">Dendrobium chrysotoxum</name>
    <name type="common">Orchid</name>
    <dbReference type="NCBI Taxonomy" id="161865"/>
    <lineage>
        <taxon>Eukaryota</taxon>
        <taxon>Viridiplantae</taxon>
        <taxon>Streptophyta</taxon>
        <taxon>Embryophyta</taxon>
        <taxon>Tracheophyta</taxon>
        <taxon>Spermatophyta</taxon>
        <taxon>Magnoliopsida</taxon>
        <taxon>Liliopsida</taxon>
        <taxon>Asparagales</taxon>
        <taxon>Orchidaceae</taxon>
        <taxon>Epidendroideae</taxon>
        <taxon>Malaxideae</taxon>
        <taxon>Dendrobiinae</taxon>
        <taxon>Dendrobium</taxon>
    </lineage>
</organism>
<reference evidence="2 3" key="1">
    <citation type="journal article" date="2021" name="Hortic Res">
        <title>Chromosome-scale assembly of the Dendrobium chrysotoxum genome enhances the understanding of orchid evolution.</title>
        <authorList>
            <person name="Zhang Y."/>
            <person name="Zhang G.Q."/>
            <person name="Zhang D."/>
            <person name="Liu X.D."/>
            <person name="Xu X.Y."/>
            <person name="Sun W.H."/>
            <person name="Yu X."/>
            <person name="Zhu X."/>
            <person name="Wang Z.W."/>
            <person name="Zhao X."/>
            <person name="Zhong W.Y."/>
            <person name="Chen H."/>
            <person name="Yin W.L."/>
            <person name="Huang T."/>
            <person name="Niu S.C."/>
            <person name="Liu Z.J."/>
        </authorList>
    </citation>
    <scope>NUCLEOTIDE SEQUENCE [LARGE SCALE GENOMIC DNA]</scope>
    <source>
        <strain evidence="2">Lindl</strain>
    </source>
</reference>
<feature type="signal peptide" evidence="1">
    <location>
        <begin position="1"/>
        <end position="19"/>
    </location>
</feature>
<evidence type="ECO:0000313" key="2">
    <source>
        <dbReference type="EMBL" id="KAH0451552.1"/>
    </source>
</evidence>
<gene>
    <name evidence="2" type="ORF">IEQ34_018851</name>
</gene>
<dbReference type="EMBL" id="JAGFBR010000017">
    <property type="protein sequence ID" value="KAH0451552.1"/>
    <property type="molecule type" value="Genomic_DNA"/>
</dbReference>
<evidence type="ECO:0000313" key="3">
    <source>
        <dbReference type="Proteomes" id="UP000775213"/>
    </source>
</evidence>
<feature type="chain" id="PRO_5043933403" evidence="1">
    <location>
        <begin position="20"/>
        <end position="130"/>
    </location>
</feature>
<sequence length="130" mass="14723">MMVFCLFDTLIVFLYPTAGSLNSSLFFELMEKNKNQVWQFSEWGQPSILIWNQWTAAGDHSKWLNSKVYGLENLSSSRRRVLDSSGRDLAAALVDFPLLELQGCKGVRPGIKAAIFGSKFWTKGEGRKEL</sequence>
<dbReference type="AlphaFoldDB" id="A0AAV7G6Y8"/>
<evidence type="ECO:0000256" key="1">
    <source>
        <dbReference type="SAM" id="SignalP"/>
    </source>
</evidence>
<accession>A0AAV7G6Y8</accession>
<keyword evidence="1" id="KW-0732">Signal</keyword>
<proteinExistence type="predicted"/>
<dbReference type="Proteomes" id="UP000775213">
    <property type="component" value="Unassembled WGS sequence"/>
</dbReference>
<protein>
    <submittedName>
        <fullName evidence="2">Uncharacterized protein</fullName>
    </submittedName>
</protein>
<name>A0AAV7G6Y8_DENCH</name>
<comment type="caution">
    <text evidence="2">The sequence shown here is derived from an EMBL/GenBank/DDBJ whole genome shotgun (WGS) entry which is preliminary data.</text>
</comment>
<keyword evidence="3" id="KW-1185">Reference proteome</keyword>